<keyword evidence="8" id="KW-1185">Reference proteome</keyword>
<evidence type="ECO:0000256" key="4">
    <source>
        <dbReference type="ARBA" id="ARBA00022741"/>
    </source>
</evidence>
<proteinExistence type="inferred from homology"/>
<dbReference type="SMART" id="SM00382">
    <property type="entry name" value="AAA"/>
    <property type="match status" value="1"/>
</dbReference>
<sequence>MTDSAVIEVSDLRHSYSSVEALRGVSFSVPRGSFFALLGPNGAGKTTLVHALCTLLRPSAGHVAVAGLDVRRAPRDVRRTLGLVFQEPSLDDRLTVFENLVFHARIYQVPRRQRRERAWAVLELVELQEWANAPAGNLSRGMKRRLEIGRAMLHEPSLVVLDEPTTGLDVQSRRRIWEYLERLQRDYGVTLLLTTHQISEAEGADLVAIIDRGELQALDCPSTLRQRIGRKLINLQIRDESFRQSLSERFTGRCTQRDTVLQIEADDPDELLRELVADEERWTMVDSLEIVDPSLEDVFINLTGRELRDRTADGMR</sequence>
<dbReference type="PANTHER" id="PTHR42711">
    <property type="entry name" value="ABC TRANSPORTER ATP-BINDING PROTEIN"/>
    <property type="match status" value="1"/>
</dbReference>
<evidence type="ECO:0000256" key="5">
    <source>
        <dbReference type="ARBA" id="ARBA00022840"/>
    </source>
</evidence>
<dbReference type="Proteomes" id="UP001556653">
    <property type="component" value="Unassembled WGS sequence"/>
</dbReference>
<accession>A0ABV3S7K7</accession>
<organism evidence="7 8">
    <name type="scientific">Spiribacter onubensis</name>
    <dbReference type="NCBI Taxonomy" id="3122420"/>
    <lineage>
        <taxon>Bacteria</taxon>
        <taxon>Pseudomonadati</taxon>
        <taxon>Pseudomonadota</taxon>
        <taxon>Gammaproteobacteria</taxon>
        <taxon>Chromatiales</taxon>
        <taxon>Ectothiorhodospiraceae</taxon>
        <taxon>Spiribacter</taxon>
    </lineage>
</organism>
<dbReference type="PROSITE" id="PS50893">
    <property type="entry name" value="ABC_TRANSPORTER_2"/>
    <property type="match status" value="1"/>
</dbReference>
<comment type="caution">
    <text evidence="7">The sequence shown here is derived from an EMBL/GenBank/DDBJ whole genome shotgun (WGS) entry which is preliminary data.</text>
</comment>
<dbReference type="SUPFAM" id="SSF52540">
    <property type="entry name" value="P-loop containing nucleoside triphosphate hydrolases"/>
    <property type="match status" value="1"/>
</dbReference>
<evidence type="ECO:0000313" key="8">
    <source>
        <dbReference type="Proteomes" id="UP001556653"/>
    </source>
</evidence>
<dbReference type="RefSeq" id="WP_367966596.1">
    <property type="nucleotide sequence ID" value="NZ_JBAKFJ010000001.1"/>
</dbReference>
<keyword evidence="2" id="KW-0813">Transport</keyword>
<dbReference type="InterPro" id="IPR003439">
    <property type="entry name" value="ABC_transporter-like_ATP-bd"/>
</dbReference>
<evidence type="ECO:0000256" key="2">
    <source>
        <dbReference type="ARBA" id="ARBA00022448"/>
    </source>
</evidence>
<evidence type="ECO:0000313" key="7">
    <source>
        <dbReference type="EMBL" id="MEX0386118.1"/>
    </source>
</evidence>
<reference evidence="7 8" key="1">
    <citation type="submission" date="2024-02" db="EMBL/GenBank/DDBJ databases">
        <title>New especies of Spiribacter isolated from saline water.</title>
        <authorList>
            <person name="Leon M.J."/>
            <person name="De La Haba R."/>
            <person name="Sanchez-Porro C."/>
            <person name="Ventosa A."/>
        </authorList>
    </citation>
    <scope>NUCLEOTIDE SEQUENCE [LARGE SCALE GENOMIC DNA]</scope>
    <source>
        <strain evidence="8">ag22IC4-227</strain>
    </source>
</reference>
<evidence type="ECO:0000259" key="6">
    <source>
        <dbReference type="PROSITE" id="PS50893"/>
    </source>
</evidence>
<protein>
    <submittedName>
        <fullName evidence="7">ATP-binding cassette domain-containing protein</fullName>
    </submittedName>
</protein>
<dbReference type="InterPro" id="IPR003593">
    <property type="entry name" value="AAA+_ATPase"/>
</dbReference>
<gene>
    <name evidence="7" type="ORF">V6X64_03780</name>
</gene>
<feature type="domain" description="ABC transporter" evidence="6">
    <location>
        <begin position="7"/>
        <end position="237"/>
    </location>
</feature>
<dbReference type="EMBL" id="JBAKFJ010000001">
    <property type="protein sequence ID" value="MEX0386118.1"/>
    <property type="molecule type" value="Genomic_DNA"/>
</dbReference>
<dbReference type="GO" id="GO:0005524">
    <property type="term" value="F:ATP binding"/>
    <property type="evidence" value="ECO:0007669"/>
    <property type="project" value="UniProtKB-KW"/>
</dbReference>
<dbReference type="PANTHER" id="PTHR42711:SF5">
    <property type="entry name" value="ABC TRANSPORTER ATP-BINDING PROTEIN NATA"/>
    <property type="match status" value="1"/>
</dbReference>
<name>A0ABV3S7K7_9GAMM</name>
<dbReference type="InterPro" id="IPR027417">
    <property type="entry name" value="P-loop_NTPase"/>
</dbReference>
<keyword evidence="5 7" id="KW-0067">ATP-binding</keyword>
<evidence type="ECO:0000256" key="1">
    <source>
        <dbReference type="ARBA" id="ARBA00005417"/>
    </source>
</evidence>
<keyword evidence="3" id="KW-0536">Nodulation</keyword>
<dbReference type="Pfam" id="PF00005">
    <property type="entry name" value="ABC_tran"/>
    <property type="match status" value="1"/>
</dbReference>
<dbReference type="Gene3D" id="3.40.50.300">
    <property type="entry name" value="P-loop containing nucleotide triphosphate hydrolases"/>
    <property type="match status" value="1"/>
</dbReference>
<evidence type="ECO:0000256" key="3">
    <source>
        <dbReference type="ARBA" id="ARBA00022458"/>
    </source>
</evidence>
<dbReference type="InterPro" id="IPR050763">
    <property type="entry name" value="ABC_transporter_ATP-binding"/>
</dbReference>
<keyword evidence="4" id="KW-0547">Nucleotide-binding</keyword>
<comment type="similarity">
    <text evidence="1">Belongs to the ABC transporter superfamily.</text>
</comment>